<evidence type="ECO:0000256" key="3">
    <source>
        <dbReference type="PROSITE-ProRule" id="PRU00708"/>
    </source>
</evidence>
<reference evidence="5 6" key="1">
    <citation type="journal article" date="2016" name="G3 (Bethesda)">
        <title>First Draft Assembly and Annotation of the Genome of a California Endemic Oak Quercus lobata Nee (Fagaceae).</title>
        <authorList>
            <person name="Sork V.L."/>
            <person name="Fitz-Gibbon S.T."/>
            <person name="Puiu D."/>
            <person name="Crepeau M."/>
            <person name="Gugger P.F."/>
            <person name="Sherman R."/>
            <person name="Stevens K."/>
            <person name="Langley C.H."/>
            <person name="Pellegrini M."/>
            <person name="Salzberg S.L."/>
        </authorList>
    </citation>
    <scope>NUCLEOTIDE SEQUENCE [LARGE SCALE GENOMIC DNA]</scope>
    <source>
        <strain evidence="5 6">cv. SW786</strain>
    </source>
</reference>
<dbReference type="EMBL" id="LRBV02000012">
    <property type="status" value="NOT_ANNOTATED_CDS"/>
    <property type="molecule type" value="Genomic_DNA"/>
</dbReference>
<keyword evidence="6" id="KW-1185">Reference proteome</keyword>
<keyword evidence="2" id="KW-0677">Repeat</keyword>
<feature type="domain" description="Pentatricopeptide repeat-containing protein-mitochondrial" evidence="4">
    <location>
        <begin position="113"/>
        <end position="221"/>
    </location>
</feature>
<accession>A0A7N2RE51</accession>
<dbReference type="Pfam" id="PF01535">
    <property type="entry name" value="PPR"/>
    <property type="match status" value="1"/>
</dbReference>
<dbReference type="Gene3D" id="1.25.40.10">
    <property type="entry name" value="Tetratricopeptide repeat domain"/>
    <property type="match status" value="3"/>
</dbReference>
<dbReference type="PANTHER" id="PTHR47939">
    <property type="entry name" value="MEMBRANE-ASSOCIATED SALT-INDUCIBLE PROTEIN-LIKE"/>
    <property type="match status" value="1"/>
</dbReference>
<organism evidence="5 6">
    <name type="scientific">Quercus lobata</name>
    <name type="common">Valley oak</name>
    <dbReference type="NCBI Taxonomy" id="97700"/>
    <lineage>
        <taxon>Eukaryota</taxon>
        <taxon>Viridiplantae</taxon>
        <taxon>Streptophyta</taxon>
        <taxon>Embryophyta</taxon>
        <taxon>Tracheophyta</taxon>
        <taxon>Spermatophyta</taxon>
        <taxon>Magnoliopsida</taxon>
        <taxon>eudicotyledons</taxon>
        <taxon>Gunneridae</taxon>
        <taxon>Pentapetalae</taxon>
        <taxon>rosids</taxon>
        <taxon>fabids</taxon>
        <taxon>Fagales</taxon>
        <taxon>Fagaceae</taxon>
        <taxon>Quercus</taxon>
    </lineage>
</organism>
<dbReference type="InParanoid" id="A0A7N2RE51"/>
<evidence type="ECO:0000259" key="4">
    <source>
        <dbReference type="Pfam" id="PF23276"/>
    </source>
</evidence>
<dbReference type="InterPro" id="IPR011990">
    <property type="entry name" value="TPR-like_helical_dom_sf"/>
</dbReference>
<dbReference type="InterPro" id="IPR050667">
    <property type="entry name" value="PPR-containing_protein"/>
</dbReference>
<dbReference type="OrthoDB" id="1911504at2759"/>
<dbReference type="NCBIfam" id="TIGR00756">
    <property type="entry name" value="PPR"/>
    <property type="match status" value="3"/>
</dbReference>
<evidence type="ECO:0000313" key="5">
    <source>
        <dbReference type="EnsemblPlants" id="QL12p003380:mrna:CDS:7"/>
    </source>
</evidence>
<dbReference type="InterPro" id="IPR057027">
    <property type="entry name" value="TPR_mt"/>
</dbReference>
<dbReference type="Proteomes" id="UP000594261">
    <property type="component" value="Chromosome 12"/>
</dbReference>
<dbReference type="OMA" id="VFGSYCS"/>
<evidence type="ECO:0000256" key="2">
    <source>
        <dbReference type="ARBA" id="ARBA00022737"/>
    </source>
</evidence>
<feature type="repeat" description="PPR" evidence="3">
    <location>
        <begin position="302"/>
        <end position="336"/>
    </location>
</feature>
<sequence length="474" mass="53459">MEDTNAATLKPGRLLQQFPSHVDSTDISLTARTLCEILTRSSPTAIETALSSTGISPSTDLVCEVLKYCYHYPSSAVKFFRWAGQQETKHSTPAWNLMVDLLGKNQLFDPMWDAVRSMKQEGVLSITTFVSIFGSYCNVGRFEEAVMSFNVMDRYGIEKDVIAVNSLLSAICNEDNQTAKAVEFFEQVKAKIPVDGDTFAILLEGWEKEGNVAEATRTFGEMVISVGWSPQNMSAYDTFLNTLVSGSQVDEAIKFLQLMKKNNCFPGLRFFSTALVILIKQNNPRNAMALWDTMVGNGLVPNLTMYNTMIGLLCDNDDLDNAIRLLDQMPFNGVFADSLTYNMIFKCLIKSKKVREVSNFFREMIKNEWHPTHSNCAMAISMLFQGYDPEAAIEIWNYATENNITPLDASANALLLGLCNLGRFSDLRRYGDEVLDRRLSIYESTMEDLKKTSYKEGRAARDKFESLSRRWKAR</sequence>
<dbReference type="InterPro" id="IPR002885">
    <property type="entry name" value="PPR_rpt"/>
</dbReference>
<dbReference type="EnsemblPlants" id="QL12p003380:mrna">
    <property type="protein sequence ID" value="QL12p003380:mrna:CDS:7"/>
    <property type="gene ID" value="QL12p003380"/>
</dbReference>
<evidence type="ECO:0000256" key="1">
    <source>
        <dbReference type="ARBA" id="ARBA00007626"/>
    </source>
</evidence>
<dbReference type="Pfam" id="PF13041">
    <property type="entry name" value="PPR_2"/>
    <property type="match status" value="1"/>
</dbReference>
<dbReference type="PANTHER" id="PTHR47939:SF13">
    <property type="entry name" value="OS03G0201400 PROTEIN"/>
    <property type="match status" value="1"/>
</dbReference>
<reference evidence="5" key="2">
    <citation type="submission" date="2021-01" db="UniProtKB">
        <authorList>
            <consortium name="EnsemblPlants"/>
        </authorList>
    </citation>
    <scope>IDENTIFICATION</scope>
</reference>
<feature type="repeat" description="PPR" evidence="3">
    <location>
        <begin position="125"/>
        <end position="159"/>
    </location>
</feature>
<dbReference type="Pfam" id="PF23276">
    <property type="entry name" value="TPR_24"/>
    <property type="match status" value="1"/>
</dbReference>
<dbReference type="GeneID" id="115972351"/>
<dbReference type="RefSeq" id="XP_030948476.1">
    <property type="nucleotide sequence ID" value="XM_031092616.1"/>
</dbReference>
<dbReference type="PROSITE" id="PS51375">
    <property type="entry name" value="PPR"/>
    <property type="match status" value="4"/>
</dbReference>
<evidence type="ECO:0000313" key="6">
    <source>
        <dbReference type="Proteomes" id="UP000594261"/>
    </source>
</evidence>
<dbReference type="Gramene" id="QL12p003380:mrna">
    <property type="protein sequence ID" value="QL12p003380:mrna:CDS:7"/>
    <property type="gene ID" value="QL12p003380"/>
</dbReference>
<name>A0A7N2RE51_QUELO</name>
<dbReference type="AlphaFoldDB" id="A0A7N2RE51"/>
<gene>
    <name evidence="5" type="primary">LOC115972351</name>
</gene>
<protein>
    <recommendedName>
        <fullName evidence="4">Pentatricopeptide repeat-containing protein-mitochondrial domain-containing protein</fullName>
    </recommendedName>
</protein>
<feature type="repeat" description="PPR" evidence="3">
    <location>
        <begin position="232"/>
        <end position="266"/>
    </location>
</feature>
<comment type="similarity">
    <text evidence="1">Belongs to the PPR family. P subfamily.</text>
</comment>
<proteinExistence type="inferred from homology"/>
<feature type="repeat" description="PPR" evidence="3">
    <location>
        <begin position="337"/>
        <end position="371"/>
    </location>
</feature>
<dbReference type="KEGG" id="qlo:115972351"/>